<dbReference type="PIRSF" id="PIRSF016578">
    <property type="entry name" value="HsaA"/>
    <property type="match status" value="1"/>
</dbReference>
<dbReference type="Gene3D" id="2.40.110.10">
    <property type="entry name" value="Butyryl-CoA Dehydrogenase, subunit A, domain 2"/>
    <property type="match status" value="1"/>
</dbReference>
<keyword evidence="1" id="KW-0560">Oxidoreductase</keyword>
<dbReference type="Gene3D" id="1.20.140.10">
    <property type="entry name" value="Butyryl-CoA Dehydrogenase, subunit A, domain 3"/>
    <property type="match status" value="1"/>
</dbReference>
<dbReference type="PANTHER" id="PTHR43884">
    <property type="entry name" value="ACYL-COA DEHYDROGENASE"/>
    <property type="match status" value="1"/>
</dbReference>
<evidence type="ECO:0000256" key="2">
    <source>
        <dbReference type="SAM" id="MobiDB-lite"/>
    </source>
</evidence>
<organism evidence="4 5">
    <name type="scientific">Variovorax ginsengisoli</name>
    <dbReference type="NCBI Taxonomy" id="363844"/>
    <lineage>
        <taxon>Bacteria</taxon>
        <taxon>Pseudomonadati</taxon>
        <taxon>Pseudomonadota</taxon>
        <taxon>Betaproteobacteria</taxon>
        <taxon>Burkholderiales</taxon>
        <taxon>Comamonadaceae</taxon>
        <taxon>Variovorax</taxon>
    </lineage>
</organism>
<proteinExistence type="predicted"/>
<comment type="caution">
    <text evidence="4">The sequence shown here is derived from an EMBL/GenBank/DDBJ whole genome shotgun (WGS) entry which is preliminary data.</text>
</comment>
<evidence type="ECO:0000313" key="5">
    <source>
        <dbReference type="Proteomes" id="UP001226867"/>
    </source>
</evidence>
<keyword evidence="5" id="KW-1185">Reference proteome</keyword>
<dbReference type="EMBL" id="JAUSRO010000002">
    <property type="protein sequence ID" value="MDP9898409.1"/>
    <property type="molecule type" value="Genomic_DNA"/>
</dbReference>
<protein>
    <submittedName>
        <fullName evidence="4">Alkylation response protein AidB-like acyl-CoA dehydrogenase</fullName>
    </submittedName>
</protein>
<feature type="domain" description="Acyl-CoA dehydrogenase C-terminal" evidence="3">
    <location>
        <begin position="273"/>
        <end position="401"/>
    </location>
</feature>
<dbReference type="InterPro" id="IPR013107">
    <property type="entry name" value="Acyl-CoA_DH_C"/>
</dbReference>
<feature type="compositionally biased region" description="Low complexity" evidence="2">
    <location>
        <begin position="13"/>
        <end position="24"/>
    </location>
</feature>
<evidence type="ECO:0000313" key="4">
    <source>
        <dbReference type="EMBL" id="MDP9898409.1"/>
    </source>
</evidence>
<dbReference type="InterPro" id="IPR036250">
    <property type="entry name" value="AcylCo_DH-like_C"/>
</dbReference>
<dbReference type="InterPro" id="IPR009100">
    <property type="entry name" value="AcylCoA_DH/oxidase_NM_dom_sf"/>
</dbReference>
<dbReference type="SUPFAM" id="SSF56645">
    <property type="entry name" value="Acyl-CoA dehydrogenase NM domain-like"/>
    <property type="match status" value="1"/>
</dbReference>
<reference evidence="4 5" key="1">
    <citation type="submission" date="2023-07" db="EMBL/GenBank/DDBJ databases">
        <title>Sorghum-associated microbial communities from plants grown in Nebraska, USA.</title>
        <authorList>
            <person name="Schachtman D."/>
        </authorList>
    </citation>
    <scope>NUCLEOTIDE SEQUENCE [LARGE SCALE GENOMIC DNA]</scope>
    <source>
        <strain evidence="4 5">DS1607</strain>
    </source>
</reference>
<dbReference type="RefSeq" id="WP_307688226.1">
    <property type="nucleotide sequence ID" value="NZ_JAUSRO010000002.1"/>
</dbReference>
<dbReference type="Gene3D" id="1.10.540.10">
    <property type="entry name" value="Acyl-CoA dehydrogenase/oxidase, N-terminal domain"/>
    <property type="match status" value="1"/>
</dbReference>
<gene>
    <name evidence="4" type="ORF">J2W36_000644</name>
</gene>
<dbReference type="PANTHER" id="PTHR43884:SF12">
    <property type="entry name" value="ISOVALERYL-COA DEHYDROGENASE, MITOCHONDRIAL-RELATED"/>
    <property type="match status" value="1"/>
</dbReference>
<sequence length="430" mass="45777">MNQLSKPADFDVGDSADSAASVGAKGPSSEAVKMRDAIKALTPLLRDTACESEKATALVPEALRALDKTGFFRITLPKKFGGSAFGARDLVEVIAAASYADGSAGWSGFAASGIRMVLAFSPQAVAEVSAKLPNWVGPAAVGASIFSTIVGQARRTDDGFQVTGKWMYGSGCSYAAWAVVGIEWQEDGKPVRGLALLSRDQYEVLDDWHVMGMAASSSNSIVTRTEVFVPAYRVVRHADLPLALGALPQKYEGLTYRMGPLATMLSTALANIAIALGMARGCLDAFVEQANKRVPFNLPYETVAATPSTQVVAGRVYAMVQAAEALIMQTAEEVDARTRRAEDFSPREESLATMTLVYAANLCGEAIDEMQLCIGSSSVSLRNPIQRFARDVRVMLTHGAIRRDPAAEIAGRHVLGMPPFNMFAGGLAQR</sequence>
<name>A0ABT9S231_9BURK</name>
<evidence type="ECO:0000259" key="3">
    <source>
        <dbReference type="Pfam" id="PF08028"/>
    </source>
</evidence>
<dbReference type="Proteomes" id="UP001226867">
    <property type="component" value="Unassembled WGS sequence"/>
</dbReference>
<accession>A0ABT9S231</accession>
<dbReference type="InterPro" id="IPR046373">
    <property type="entry name" value="Acyl-CoA_Oxase/DH_mid-dom_sf"/>
</dbReference>
<dbReference type="Pfam" id="PF08028">
    <property type="entry name" value="Acyl-CoA_dh_2"/>
    <property type="match status" value="1"/>
</dbReference>
<evidence type="ECO:0000256" key="1">
    <source>
        <dbReference type="ARBA" id="ARBA00023002"/>
    </source>
</evidence>
<dbReference type="InterPro" id="IPR037069">
    <property type="entry name" value="AcylCoA_DH/ox_N_sf"/>
</dbReference>
<feature type="region of interest" description="Disordered" evidence="2">
    <location>
        <begin position="1"/>
        <end position="27"/>
    </location>
</feature>
<dbReference type="SUPFAM" id="SSF47203">
    <property type="entry name" value="Acyl-CoA dehydrogenase C-terminal domain-like"/>
    <property type="match status" value="1"/>
</dbReference>